<dbReference type="InterPro" id="IPR054722">
    <property type="entry name" value="PolX-like_BBD"/>
</dbReference>
<dbReference type="EMBL" id="AVOT02003934">
    <property type="protein sequence ID" value="MBW0474953.1"/>
    <property type="molecule type" value="Genomic_DNA"/>
</dbReference>
<accession>A0A9Q3GP86</accession>
<evidence type="ECO:0000313" key="2">
    <source>
        <dbReference type="EMBL" id="MBW0474953.1"/>
    </source>
</evidence>
<dbReference type="OrthoDB" id="2518764at2759"/>
<sequence>MRNLKGSLYDDSSTMKSDPIKLKQSEMVYYFIVGHLDDENYDKFVSEDENDPVTLWKNIKDYYASSSAENIASVEERETTSCLDVFRPIGPWRKRQLPENDFELNNHLTPGTGIALAACNSSGYLSNQPILDSGCSNTIAPTNRDFLNTKHSKETLLASNGNRMEVVSEGMLCLKTSIGNLLIQKSLVIASVSSTLVSLGPYLNNGATLKGYK</sequence>
<evidence type="ECO:0000259" key="1">
    <source>
        <dbReference type="Pfam" id="PF22936"/>
    </source>
</evidence>
<keyword evidence="3" id="KW-1185">Reference proteome</keyword>
<dbReference type="AlphaFoldDB" id="A0A9Q3GP86"/>
<dbReference type="Pfam" id="PF22936">
    <property type="entry name" value="Pol_BBD"/>
    <property type="match status" value="1"/>
</dbReference>
<protein>
    <recommendedName>
        <fullName evidence="1">Retrovirus-related Pol polyprotein from transposon TNT 1-94-like beta-barrel domain-containing protein</fullName>
    </recommendedName>
</protein>
<evidence type="ECO:0000313" key="3">
    <source>
        <dbReference type="Proteomes" id="UP000765509"/>
    </source>
</evidence>
<comment type="caution">
    <text evidence="2">The sequence shown here is derived from an EMBL/GenBank/DDBJ whole genome shotgun (WGS) entry which is preliminary data.</text>
</comment>
<feature type="domain" description="Retrovirus-related Pol polyprotein from transposon TNT 1-94-like beta-barrel" evidence="1">
    <location>
        <begin position="130"/>
        <end position="206"/>
    </location>
</feature>
<gene>
    <name evidence="2" type="ORF">O181_014668</name>
</gene>
<organism evidence="2 3">
    <name type="scientific">Austropuccinia psidii MF-1</name>
    <dbReference type="NCBI Taxonomy" id="1389203"/>
    <lineage>
        <taxon>Eukaryota</taxon>
        <taxon>Fungi</taxon>
        <taxon>Dikarya</taxon>
        <taxon>Basidiomycota</taxon>
        <taxon>Pucciniomycotina</taxon>
        <taxon>Pucciniomycetes</taxon>
        <taxon>Pucciniales</taxon>
        <taxon>Sphaerophragmiaceae</taxon>
        <taxon>Austropuccinia</taxon>
    </lineage>
</organism>
<dbReference type="Proteomes" id="UP000765509">
    <property type="component" value="Unassembled WGS sequence"/>
</dbReference>
<name>A0A9Q3GP86_9BASI</name>
<proteinExistence type="predicted"/>
<reference evidence="2" key="1">
    <citation type="submission" date="2021-03" db="EMBL/GenBank/DDBJ databases">
        <title>Draft genome sequence of rust myrtle Austropuccinia psidii MF-1, a brazilian biotype.</title>
        <authorList>
            <person name="Quecine M.C."/>
            <person name="Pachon D.M.R."/>
            <person name="Bonatelli M.L."/>
            <person name="Correr F.H."/>
            <person name="Franceschini L.M."/>
            <person name="Leite T.F."/>
            <person name="Margarido G.R.A."/>
            <person name="Almeida C.A."/>
            <person name="Ferrarezi J.A."/>
            <person name="Labate C.A."/>
        </authorList>
    </citation>
    <scope>NUCLEOTIDE SEQUENCE</scope>
    <source>
        <strain evidence="2">MF-1</strain>
    </source>
</reference>